<organism evidence="1 2">
    <name type="scientific">Thelohanellus kitauei</name>
    <name type="common">Myxosporean</name>
    <dbReference type="NCBI Taxonomy" id="669202"/>
    <lineage>
        <taxon>Eukaryota</taxon>
        <taxon>Metazoa</taxon>
        <taxon>Cnidaria</taxon>
        <taxon>Myxozoa</taxon>
        <taxon>Myxosporea</taxon>
        <taxon>Bivalvulida</taxon>
        <taxon>Platysporina</taxon>
        <taxon>Myxobolidae</taxon>
        <taxon>Thelohanellus</taxon>
    </lineage>
</organism>
<name>A0A0C2MM91_THEKT</name>
<dbReference type="EMBL" id="JWZT01004875">
    <property type="protein sequence ID" value="KII62746.1"/>
    <property type="molecule type" value="Genomic_DNA"/>
</dbReference>
<protein>
    <submittedName>
        <fullName evidence="1">Uncharacterized protein</fullName>
    </submittedName>
</protein>
<dbReference type="OrthoDB" id="10490951at2759"/>
<evidence type="ECO:0000313" key="1">
    <source>
        <dbReference type="EMBL" id="KII62746.1"/>
    </source>
</evidence>
<gene>
    <name evidence="1" type="ORF">RF11_01009</name>
</gene>
<sequence length="142" mass="16126">MELAQKKLLRDKPDIYFIKSIDGEILQVFCPQTFTFDFVRKEGAESNFSNVHTHIFESVKNPDTHTTLILINGTGVSEEYKDSKDLGDVNLLINQTSSFSTGIHDAQEGMARHVNDDYQNVHNVTDRLENQTAAPVRNTHNF</sequence>
<comment type="caution">
    <text evidence="1">The sequence shown here is derived from an EMBL/GenBank/DDBJ whole genome shotgun (WGS) entry which is preliminary data.</text>
</comment>
<accession>A0A0C2MM91</accession>
<keyword evidence="2" id="KW-1185">Reference proteome</keyword>
<proteinExistence type="predicted"/>
<evidence type="ECO:0000313" key="2">
    <source>
        <dbReference type="Proteomes" id="UP000031668"/>
    </source>
</evidence>
<reference evidence="1 2" key="1">
    <citation type="journal article" date="2014" name="Genome Biol. Evol.">
        <title>The genome of the myxosporean Thelohanellus kitauei shows adaptations to nutrient acquisition within its fish host.</title>
        <authorList>
            <person name="Yang Y."/>
            <person name="Xiong J."/>
            <person name="Zhou Z."/>
            <person name="Huo F."/>
            <person name="Miao W."/>
            <person name="Ran C."/>
            <person name="Liu Y."/>
            <person name="Zhang J."/>
            <person name="Feng J."/>
            <person name="Wang M."/>
            <person name="Wang M."/>
            <person name="Wang L."/>
            <person name="Yao B."/>
        </authorList>
    </citation>
    <scope>NUCLEOTIDE SEQUENCE [LARGE SCALE GENOMIC DNA]</scope>
    <source>
        <strain evidence="1">Wuqing</strain>
    </source>
</reference>
<dbReference type="Proteomes" id="UP000031668">
    <property type="component" value="Unassembled WGS sequence"/>
</dbReference>
<dbReference type="AlphaFoldDB" id="A0A0C2MM91"/>